<keyword evidence="3" id="KW-1185">Reference proteome</keyword>
<reference evidence="2" key="1">
    <citation type="journal article" date="2022" name="bioRxiv">
        <title>Genomics of Preaxostyla Flagellates Illuminates Evolutionary Transitions and the Path Towards Mitochondrial Loss.</title>
        <authorList>
            <person name="Novak L.V.F."/>
            <person name="Treitli S.C."/>
            <person name="Pyrih J."/>
            <person name="Halakuc P."/>
            <person name="Pipaliya S.V."/>
            <person name="Vacek V."/>
            <person name="Brzon O."/>
            <person name="Soukal P."/>
            <person name="Eme L."/>
            <person name="Dacks J.B."/>
            <person name="Karnkowska A."/>
            <person name="Elias M."/>
            <person name="Hampl V."/>
        </authorList>
    </citation>
    <scope>NUCLEOTIDE SEQUENCE</scope>
    <source>
        <strain evidence="2">RCP-MX</strain>
    </source>
</reference>
<comment type="caution">
    <text evidence="2">The sequence shown here is derived from an EMBL/GenBank/DDBJ whole genome shotgun (WGS) entry which is preliminary data.</text>
</comment>
<sequence length="393" mass="42070">MLAGALEHLEVALHPPSRSAPRKPPSPRWRCPEPGHGGPEQGGRHRSGGLGPGYYRLHVTVVVPPLSTAVGIPEFAELPGSPLAIRVLPCTPGRALATARRLKRLEESATLLSHLVAQATPAPLRSRWPAPACPERDCALHGFLCALSRRAGSEVAVGPEPRDRLGAFLGQLSQRDPFLCPGHLAALVATPCNDPEPPPGDAPEPPVDSAAWAALSPDEIWRANVCCLANPRTFPALIEPTYRPDPPLPLPNAGIPASHAGCRQIPGTSSAPRVLGLEQEVFLALAGLPRGLASLIWYPTYGAHPGTNRAGVLWRLLHSPRWRAFTRQLPESGTDLTADQRSVLTLLDLALRERIAHRSNLAFAQLLDSIPNSLPAEVDHTIIRTCPFCVSLG</sequence>
<accession>A0ABQ8UFW2</accession>
<gene>
    <name evidence="2" type="ORF">PAPYR_6113</name>
</gene>
<dbReference type="EMBL" id="JAPMOS010000033">
    <property type="protein sequence ID" value="KAJ4458157.1"/>
    <property type="molecule type" value="Genomic_DNA"/>
</dbReference>
<evidence type="ECO:0000313" key="3">
    <source>
        <dbReference type="Proteomes" id="UP001141327"/>
    </source>
</evidence>
<dbReference type="Proteomes" id="UP001141327">
    <property type="component" value="Unassembled WGS sequence"/>
</dbReference>
<evidence type="ECO:0000313" key="2">
    <source>
        <dbReference type="EMBL" id="KAJ4458157.1"/>
    </source>
</evidence>
<protein>
    <submittedName>
        <fullName evidence="2">Uncharacterized protein</fullName>
    </submittedName>
</protein>
<feature type="region of interest" description="Disordered" evidence="1">
    <location>
        <begin position="10"/>
        <end position="49"/>
    </location>
</feature>
<proteinExistence type="predicted"/>
<evidence type="ECO:0000256" key="1">
    <source>
        <dbReference type="SAM" id="MobiDB-lite"/>
    </source>
</evidence>
<organism evidence="2 3">
    <name type="scientific">Paratrimastix pyriformis</name>
    <dbReference type="NCBI Taxonomy" id="342808"/>
    <lineage>
        <taxon>Eukaryota</taxon>
        <taxon>Metamonada</taxon>
        <taxon>Preaxostyla</taxon>
        <taxon>Paratrimastigidae</taxon>
        <taxon>Paratrimastix</taxon>
    </lineage>
</organism>
<name>A0ABQ8UFW2_9EUKA</name>